<dbReference type="EMBL" id="BMEQ01000003">
    <property type="protein sequence ID" value="GGG49241.1"/>
    <property type="molecule type" value="Genomic_DNA"/>
</dbReference>
<dbReference type="RefSeq" id="WP_188534775.1">
    <property type="nucleotide sequence ID" value="NZ_BMEQ01000003.1"/>
</dbReference>
<protein>
    <submittedName>
        <fullName evidence="2">CoA-binding protein</fullName>
    </submittedName>
</protein>
<dbReference type="PANTHER" id="PTHR33303">
    <property type="entry name" value="CYTOPLASMIC PROTEIN-RELATED"/>
    <property type="match status" value="1"/>
</dbReference>
<gene>
    <name evidence="2" type="ORF">GCM10011374_09600</name>
</gene>
<reference evidence="2" key="2">
    <citation type="submission" date="2020-09" db="EMBL/GenBank/DDBJ databases">
        <authorList>
            <person name="Sun Q."/>
            <person name="Zhou Y."/>
        </authorList>
    </citation>
    <scope>NUCLEOTIDE SEQUENCE</scope>
    <source>
        <strain evidence="2">CGMCC 1.12187</strain>
    </source>
</reference>
<proteinExistence type="predicted"/>
<dbReference type="PANTHER" id="PTHR33303:SF2">
    <property type="entry name" value="COA-BINDING DOMAIN-CONTAINING PROTEIN"/>
    <property type="match status" value="1"/>
</dbReference>
<evidence type="ECO:0000259" key="1">
    <source>
        <dbReference type="SMART" id="SM00881"/>
    </source>
</evidence>
<dbReference type="SMART" id="SM00881">
    <property type="entry name" value="CoA_binding"/>
    <property type="match status" value="1"/>
</dbReference>
<dbReference type="Gene3D" id="3.40.50.720">
    <property type="entry name" value="NAD(P)-binding Rossmann-like Domain"/>
    <property type="match status" value="1"/>
</dbReference>
<accession>A0A917GKI0</accession>
<reference evidence="2" key="1">
    <citation type="journal article" date="2014" name="Int. J. Syst. Evol. Microbiol.">
        <title>Complete genome sequence of Corynebacterium casei LMG S-19264T (=DSM 44701T), isolated from a smear-ripened cheese.</title>
        <authorList>
            <consortium name="US DOE Joint Genome Institute (JGI-PGF)"/>
            <person name="Walter F."/>
            <person name="Albersmeier A."/>
            <person name="Kalinowski J."/>
            <person name="Ruckert C."/>
        </authorList>
    </citation>
    <scope>NUCLEOTIDE SEQUENCE</scope>
    <source>
        <strain evidence="2">CGMCC 1.12187</strain>
    </source>
</reference>
<keyword evidence="3" id="KW-1185">Reference proteome</keyword>
<dbReference type="InterPro" id="IPR036291">
    <property type="entry name" value="NAD(P)-bd_dom_sf"/>
</dbReference>
<organism evidence="2 3">
    <name type="scientific">Kocuria dechangensis</name>
    <dbReference type="NCBI Taxonomy" id="1176249"/>
    <lineage>
        <taxon>Bacteria</taxon>
        <taxon>Bacillati</taxon>
        <taxon>Actinomycetota</taxon>
        <taxon>Actinomycetes</taxon>
        <taxon>Micrococcales</taxon>
        <taxon>Micrococcaceae</taxon>
        <taxon>Kocuria</taxon>
    </lineage>
</organism>
<dbReference type="SUPFAM" id="SSF51735">
    <property type="entry name" value="NAD(P)-binding Rossmann-fold domains"/>
    <property type="match status" value="1"/>
</dbReference>
<dbReference type="Proteomes" id="UP000638848">
    <property type="component" value="Unassembled WGS sequence"/>
</dbReference>
<dbReference type="InterPro" id="IPR003781">
    <property type="entry name" value="CoA-bd"/>
</dbReference>
<dbReference type="AlphaFoldDB" id="A0A917GKI0"/>
<evidence type="ECO:0000313" key="2">
    <source>
        <dbReference type="EMBL" id="GGG49241.1"/>
    </source>
</evidence>
<dbReference type="Pfam" id="PF13380">
    <property type="entry name" value="CoA_binding_2"/>
    <property type="match status" value="1"/>
</dbReference>
<sequence length="158" mass="17074">MSTERRVNDPAVIDRLLAGSGRWAVVGLTQNRMRPAYSVSRRMRDELGLTIVPVNPKGEEVHGEPGHRTLAEVPGPIDVVDCFVNSRRVGPVVDQAIAAGARAVWLQLGVVDRAAADRALAAGLDVVMDTCPLIELRERLDRGWTCEPGRTPPLAPPA</sequence>
<comment type="caution">
    <text evidence="2">The sequence shown here is derived from an EMBL/GenBank/DDBJ whole genome shotgun (WGS) entry which is preliminary data.</text>
</comment>
<feature type="domain" description="CoA-binding" evidence="1">
    <location>
        <begin position="16"/>
        <end position="110"/>
    </location>
</feature>
<evidence type="ECO:0000313" key="3">
    <source>
        <dbReference type="Proteomes" id="UP000638848"/>
    </source>
</evidence>
<name>A0A917GKI0_9MICC</name>